<protein>
    <submittedName>
        <fullName evidence="2">HNH endonuclease</fullName>
    </submittedName>
</protein>
<accession>A0A9D1FIC7</accession>
<dbReference type="InterPro" id="IPR002711">
    <property type="entry name" value="HNH"/>
</dbReference>
<feature type="domain" description="HNH nuclease" evidence="1">
    <location>
        <begin position="217"/>
        <end position="273"/>
    </location>
</feature>
<reference evidence="2" key="2">
    <citation type="journal article" date="2021" name="PeerJ">
        <title>Extensive microbial diversity within the chicken gut microbiome revealed by metagenomics and culture.</title>
        <authorList>
            <person name="Gilroy R."/>
            <person name="Ravi A."/>
            <person name="Getino M."/>
            <person name="Pursley I."/>
            <person name="Horton D.L."/>
            <person name="Alikhan N.F."/>
            <person name="Baker D."/>
            <person name="Gharbi K."/>
            <person name="Hall N."/>
            <person name="Watson M."/>
            <person name="Adriaenssens E.M."/>
            <person name="Foster-Nyarko E."/>
            <person name="Jarju S."/>
            <person name="Secka A."/>
            <person name="Antonio M."/>
            <person name="Oren A."/>
            <person name="Chaudhuri R.R."/>
            <person name="La Ragione R."/>
            <person name="Hildebrand F."/>
            <person name="Pallen M.J."/>
        </authorList>
    </citation>
    <scope>NUCLEOTIDE SEQUENCE</scope>
    <source>
        <strain evidence="2">CHK152-2871</strain>
    </source>
</reference>
<organism evidence="2 3">
    <name type="scientific">Candidatus Galligastranaerophilus intestinavium</name>
    <dbReference type="NCBI Taxonomy" id="2840836"/>
    <lineage>
        <taxon>Bacteria</taxon>
        <taxon>Candidatus Galligastranaerophilus</taxon>
    </lineage>
</organism>
<feature type="non-terminal residue" evidence="2">
    <location>
        <position position="292"/>
    </location>
</feature>
<keyword evidence="2" id="KW-0378">Hydrolase</keyword>
<sequence length="292" mass="33786">MEIKDIIKCENDNILPIQSKMIANLLLSGSPYQIYQYKDVSNDIYNKYNAYIRYHMRFDKNINIKNNVAPKDVGYYAGELSWLCVKLELPLISVKINSENDMPNKGFFGFPQCQEMQKQRMLNKDIVKQIKSEVTEALEDGLYDKLIDYLNGVSSTDGMIEQNSKLVNISKVDSNATLKSSANMTEQKSSKEDYNEVEFLEGQTKERTILQRKRNQEIVKLAKQRDNHTCRVCGFSYQKKIVEAHHLILISNKSNEYEIKIENLITLCPTCHSLAHHLLNENEIYVDKLSLI</sequence>
<dbReference type="InterPro" id="IPR003615">
    <property type="entry name" value="HNH_nuc"/>
</dbReference>
<dbReference type="Proteomes" id="UP000886865">
    <property type="component" value="Unassembled WGS sequence"/>
</dbReference>
<dbReference type="GO" id="GO:0004519">
    <property type="term" value="F:endonuclease activity"/>
    <property type="evidence" value="ECO:0007669"/>
    <property type="project" value="UniProtKB-KW"/>
</dbReference>
<gene>
    <name evidence="2" type="ORF">IAA86_01705</name>
</gene>
<keyword evidence="2" id="KW-0255">Endonuclease</keyword>
<comment type="caution">
    <text evidence="2">The sequence shown here is derived from an EMBL/GenBank/DDBJ whole genome shotgun (WGS) entry which is preliminary data.</text>
</comment>
<dbReference type="GO" id="GO:0003676">
    <property type="term" value="F:nucleic acid binding"/>
    <property type="evidence" value="ECO:0007669"/>
    <property type="project" value="InterPro"/>
</dbReference>
<evidence type="ECO:0000259" key="1">
    <source>
        <dbReference type="SMART" id="SM00507"/>
    </source>
</evidence>
<proteinExistence type="predicted"/>
<dbReference type="CDD" id="cd00085">
    <property type="entry name" value="HNHc"/>
    <property type="match status" value="1"/>
</dbReference>
<dbReference type="EMBL" id="DVJQ01000014">
    <property type="protein sequence ID" value="HIS73720.1"/>
    <property type="molecule type" value="Genomic_DNA"/>
</dbReference>
<dbReference type="GO" id="GO:0008270">
    <property type="term" value="F:zinc ion binding"/>
    <property type="evidence" value="ECO:0007669"/>
    <property type="project" value="InterPro"/>
</dbReference>
<dbReference type="SMART" id="SM00507">
    <property type="entry name" value="HNHc"/>
    <property type="match status" value="1"/>
</dbReference>
<evidence type="ECO:0000313" key="3">
    <source>
        <dbReference type="Proteomes" id="UP000886865"/>
    </source>
</evidence>
<dbReference type="Pfam" id="PF01844">
    <property type="entry name" value="HNH"/>
    <property type="match status" value="1"/>
</dbReference>
<dbReference type="Gene3D" id="1.10.30.50">
    <property type="match status" value="1"/>
</dbReference>
<reference evidence="2" key="1">
    <citation type="submission" date="2020-10" db="EMBL/GenBank/DDBJ databases">
        <authorList>
            <person name="Gilroy R."/>
        </authorList>
    </citation>
    <scope>NUCLEOTIDE SEQUENCE</scope>
    <source>
        <strain evidence="2">CHK152-2871</strain>
    </source>
</reference>
<keyword evidence="2" id="KW-0540">Nuclease</keyword>
<dbReference type="AlphaFoldDB" id="A0A9D1FIC7"/>
<evidence type="ECO:0000313" key="2">
    <source>
        <dbReference type="EMBL" id="HIS73720.1"/>
    </source>
</evidence>
<name>A0A9D1FIC7_9BACT</name>